<proteinExistence type="predicted"/>
<sequence>MVEMLLESLPELAEFENLKSSVRYEADTSVYTPTKVRELIRAAASRQTEFHSKRGTGTGQNMGQKSAGNKAGAKGKPENQQQQKLTFGSKGSKEGRKCYACGSGDHIRANCPQKTKQNTINAGDNDQSRNSEVSVRSDAQTQLPRCHVMTSGQGVVTGALDTEPNSISSVDLSGQALGVTEKECDAVEDSNVNWWYFDTASNAHVTGNRAQYVSFTEDTTTSQSVHGVTMNLASKIAGVGTVAVKTWMDGEEKVFHIEDVCYVPEAEYGLFSPGLALKQGFDFKQEHATMNFRVAVATPHDSTWGFITECTASNEQAERSDPPICNFTAAEGMAPLKTWHERLGHTCPQYLKTMIDQGLVQGMMLSQRQPACDACHVGKQNQSRPRKKLNRKTRVPNQLVYADLLIPSEGNGTHYEAVVTMHLVKSKAAEVVNVHIKEYVAWAERQARRSQADGEAKTKYPVRQTLTDKGGEFVNSMIASWYASKGIEHVKVGPKSSQLNLCGRTTSRSWK</sequence>
<dbReference type="Pfam" id="PF22936">
    <property type="entry name" value="Pol_BBD"/>
    <property type="match status" value="1"/>
</dbReference>
<keyword evidence="5" id="KW-0695">RNA-directed DNA polymerase</keyword>
<keyword evidence="5" id="KW-0808">Transferase</keyword>
<dbReference type="PROSITE" id="PS50158">
    <property type="entry name" value="ZF_CCHC"/>
    <property type="match status" value="1"/>
</dbReference>
<keyword evidence="2" id="KW-0863">Zinc-finger</keyword>
<dbReference type="PANTHER" id="PTHR42648:SF28">
    <property type="entry name" value="TRANSPOSON-ENCODED PROTEIN WITH RIBONUCLEASE H-LIKE AND RETROVIRUS ZINC FINGER-LIKE DOMAINS"/>
    <property type="match status" value="1"/>
</dbReference>
<keyword evidence="2" id="KW-0862">Zinc</keyword>
<evidence type="ECO:0000259" key="4">
    <source>
        <dbReference type="PROSITE" id="PS50158"/>
    </source>
</evidence>
<feature type="domain" description="CCHC-type" evidence="4">
    <location>
        <begin position="96"/>
        <end position="113"/>
    </location>
</feature>
<dbReference type="GO" id="GO:0008233">
    <property type="term" value="F:peptidase activity"/>
    <property type="evidence" value="ECO:0007669"/>
    <property type="project" value="UniProtKB-KW"/>
</dbReference>
<dbReference type="OrthoDB" id="123877at2759"/>
<dbReference type="GO" id="GO:0006508">
    <property type="term" value="P:proteolysis"/>
    <property type="evidence" value="ECO:0007669"/>
    <property type="project" value="UniProtKB-KW"/>
</dbReference>
<keyword evidence="1" id="KW-0378">Hydrolase</keyword>
<keyword evidence="2" id="KW-0479">Metal-binding</keyword>
<dbReference type="Gene3D" id="4.10.60.10">
    <property type="entry name" value="Zinc finger, CCHC-type"/>
    <property type="match status" value="1"/>
</dbReference>
<dbReference type="Gene3D" id="3.30.420.10">
    <property type="entry name" value="Ribonuclease H-like superfamily/Ribonuclease H"/>
    <property type="match status" value="1"/>
</dbReference>
<accession>A0A225ULU2</accession>
<name>A0A225ULU2_9STRA</name>
<evidence type="ECO:0000313" key="6">
    <source>
        <dbReference type="Proteomes" id="UP000198211"/>
    </source>
</evidence>
<evidence type="ECO:0000256" key="1">
    <source>
        <dbReference type="ARBA" id="ARBA00022670"/>
    </source>
</evidence>
<dbReference type="InterPro" id="IPR001878">
    <property type="entry name" value="Znf_CCHC"/>
</dbReference>
<reference evidence="6" key="1">
    <citation type="submission" date="2017-03" db="EMBL/GenBank/DDBJ databases">
        <title>Phytopthora megakarya and P. palmivora, two closely related causual agents of cacao black pod achieved similar genome size and gene model numbers by different mechanisms.</title>
        <authorList>
            <person name="Ali S."/>
            <person name="Shao J."/>
            <person name="Larry D.J."/>
            <person name="Kronmiller B."/>
            <person name="Shen D."/>
            <person name="Strem M.D."/>
            <person name="Melnick R.L."/>
            <person name="Guiltinan M.J."/>
            <person name="Tyler B.M."/>
            <person name="Meinhardt L.W."/>
            <person name="Bailey B.A."/>
        </authorList>
    </citation>
    <scope>NUCLEOTIDE SEQUENCE [LARGE SCALE GENOMIC DNA]</scope>
    <source>
        <strain evidence="6">zdho120</strain>
    </source>
</reference>
<protein>
    <submittedName>
        <fullName evidence="5">Reverse transcriptase</fullName>
    </submittedName>
</protein>
<comment type="caution">
    <text evidence="5">The sequence shown here is derived from an EMBL/GenBank/DDBJ whole genome shotgun (WGS) entry which is preliminary data.</text>
</comment>
<dbReference type="GO" id="GO:0003676">
    <property type="term" value="F:nucleic acid binding"/>
    <property type="evidence" value="ECO:0007669"/>
    <property type="project" value="InterPro"/>
</dbReference>
<dbReference type="InterPro" id="IPR036397">
    <property type="entry name" value="RNaseH_sf"/>
</dbReference>
<dbReference type="GO" id="GO:0008270">
    <property type="term" value="F:zinc ion binding"/>
    <property type="evidence" value="ECO:0007669"/>
    <property type="project" value="UniProtKB-KW"/>
</dbReference>
<evidence type="ECO:0000256" key="3">
    <source>
        <dbReference type="SAM" id="MobiDB-lite"/>
    </source>
</evidence>
<dbReference type="Proteomes" id="UP000198211">
    <property type="component" value="Unassembled WGS sequence"/>
</dbReference>
<dbReference type="InterPro" id="IPR025724">
    <property type="entry name" value="GAG-pre-integrase_dom"/>
</dbReference>
<keyword evidence="1" id="KW-0645">Protease</keyword>
<dbReference type="InterPro" id="IPR054722">
    <property type="entry name" value="PolX-like_BBD"/>
</dbReference>
<dbReference type="GO" id="GO:0003964">
    <property type="term" value="F:RNA-directed DNA polymerase activity"/>
    <property type="evidence" value="ECO:0007669"/>
    <property type="project" value="UniProtKB-KW"/>
</dbReference>
<keyword evidence="5" id="KW-0548">Nucleotidyltransferase</keyword>
<feature type="region of interest" description="Disordered" evidence="3">
    <location>
        <begin position="112"/>
        <end position="141"/>
    </location>
</feature>
<organism evidence="5 6">
    <name type="scientific">Phytophthora megakarya</name>
    <dbReference type="NCBI Taxonomy" id="4795"/>
    <lineage>
        <taxon>Eukaryota</taxon>
        <taxon>Sar</taxon>
        <taxon>Stramenopiles</taxon>
        <taxon>Oomycota</taxon>
        <taxon>Peronosporomycetes</taxon>
        <taxon>Peronosporales</taxon>
        <taxon>Peronosporaceae</taxon>
        <taxon>Phytophthora</taxon>
    </lineage>
</organism>
<dbReference type="PANTHER" id="PTHR42648">
    <property type="entry name" value="TRANSPOSASE, PUTATIVE-RELATED"/>
    <property type="match status" value="1"/>
</dbReference>
<evidence type="ECO:0000313" key="5">
    <source>
        <dbReference type="EMBL" id="OWY94104.1"/>
    </source>
</evidence>
<feature type="region of interest" description="Disordered" evidence="3">
    <location>
        <begin position="44"/>
        <end position="94"/>
    </location>
</feature>
<dbReference type="EMBL" id="NBNE01014914">
    <property type="protein sequence ID" value="OWY94104.1"/>
    <property type="molecule type" value="Genomic_DNA"/>
</dbReference>
<gene>
    <name evidence="5" type="ORF">PHMEG_00036263</name>
</gene>
<evidence type="ECO:0000256" key="2">
    <source>
        <dbReference type="PROSITE-ProRule" id="PRU00047"/>
    </source>
</evidence>
<dbReference type="InterPro" id="IPR039537">
    <property type="entry name" value="Retrotran_Ty1/copia-like"/>
</dbReference>
<dbReference type="AlphaFoldDB" id="A0A225ULU2"/>
<keyword evidence="6" id="KW-1185">Reference proteome</keyword>
<dbReference type="Pfam" id="PF13976">
    <property type="entry name" value="gag_pre-integrs"/>
    <property type="match status" value="1"/>
</dbReference>
<dbReference type="SMART" id="SM00343">
    <property type="entry name" value="ZnF_C2HC"/>
    <property type="match status" value="1"/>
</dbReference>